<dbReference type="EMBL" id="KN838635">
    <property type="protein sequence ID" value="KIJ99967.1"/>
    <property type="molecule type" value="Genomic_DNA"/>
</dbReference>
<sequence>MMWMSTITIQTIDTKELPNVIGTGEAESSTARIRKITDEEGERELDILPDDLEVAEDVDARRSVDNSAKSEEAEQRTLSAVAISPTGSKRQTTLSAPCRNEVWKGSQVLFYVATQIQRIGREREKKWRGRFGYKGNKLEEG</sequence>
<keyword evidence="2" id="KW-1185">Reference proteome</keyword>
<proteinExistence type="predicted"/>
<accession>A0A0C9XVI6</accession>
<name>A0A0C9XVI6_9AGAR</name>
<dbReference type="HOGENOM" id="CLU_1825580_0_0_1"/>
<reference evidence="1 2" key="1">
    <citation type="submission" date="2014-04" db="EMBL/GenBank/DDBJ databases">
        <authorList>
            <consortium name="DOE Joint Genome Institute"/>
            <person name="Kuo A."/>
            <person name="Kohler A."/>
            <person name="Nagy L.G."/>
            <person name="Floudas D."/>
            <person name="Copeland A."/>
            <person name="Barry K.W."/>
            <person name="Cichocki N."/>
            <person name="Veneault-Fourrey C."/>
            <person name="LaButti K."/>
            <person name="Lindquist E.A."/>
            <person name="Lipzen A."/>
            <person name="Lundell T."/>
            <person name="Morin E."/>
            <person name="Murat C."/>
            <person name="Sun H."/>
            <person name="Tunlid A."/>
            <person name="Henrissat B."/>
            <person name="Grigoriev I.V."/>
            <person name="Hibbett D.S."/>
            <person name="Martin F."/>
            <person name="Nordberg H.P."/>
            <person name="Cantor M.N."/>
            <person name="Hua S.X."/>
        </authorList>
    </citation>
    <scope>NUCLEOTIDE SEQUENCE [LARGE SCALE GENOMIC DNA]</scope>
    <source>
        <strain evidence="1 2">LaAM-08-1</strain>
    </source>
</reference>
<dbReference type="Proteomes" id="UP000054477">
    <property type="component" value="Unassembled WGS sequence"/>
</dbReference>
<evidence type="ECO:0000313" key="2">
    <source>
        <dbReference type="Proteomes" id="UP000054477"/>
    </source>
</evidence>
<gene>
    <name evidence="1" type="ORF">K443DRAFT_123014</name>
</gene>
<reference evidence="2" key="2">
    <citation type="submission" date="2015-01" db="EMBL/GenBank/DDBJ databases">
        <title>Evolutionary Origins and Diversification of the Mycorrhizal Mutualists.</title>
        <authorList>
            <consortium name="DOE Joint Genome Institute"/>
            <consortium name="Mycorrhizal Genomics Consortium"/>
            <person name="Kohler A."/>
            <person name="Kuo A."/>
            <person name="Nagy L.G."/>
            <person name="Floudas D."/>
            <person name="Copeland A."/>
            <person name="Barry K.W."/>
            <person name="Cichocki N."/>
            <person name="Veneault-Fourrey C."/>
            <person name="LaButti K."/>
            <person name="Lindquist E.A."/>
            <person name="Lipzen A."/>
            <person name="Lundell T."/>
            <person name="Morin E."/>
            <person name="Murat C."/>
            <person name="Riley R."/>
            <person name="Ohm R."/>
            <person name="Sun H."/>
            <person name="Tunlid A."/>
            <person name="Henrissat B."/>
            <person name="Grigoriev I.V."/>
            <person name="Hibbett D.S."/>
            <person name="Martin F."/>
        </authorList>
    </citation>
    <scope>NUCLEOTIDE SEQUENCE [LARGE SCALE GENOMIC DNA]</scope>
    <source>
        <strain evidence="2">LaAM-08-1</strain>
    </source>
</reference>
<organism evidence="1 2">
    <name type="scientific">Laccaria amethystina LaAM-08-1</name>
    <dbReference type="NCBI Taxonomy" id="1095629"/>
    <lineage>
        <taxon>Eukaryota</taxon>
        <taxon>Fungi</taxon>
        <taxon>Dikarya</taxon>
        <taxon>Basidiomycota</taxon>
        <taxon>Agaricomycotina</taxon>
        <taxon>Agaricomycetes</taxon>
        <taxon>Agaricomycetidae</taxon>
        <taxon>Agaricales</taxon>
        <taxon>Agaricineae</taxon>
        <taxon>Hydnangiaceae</taxon>
        <taxon>Laccaria</taxon>
    </lineage>
</organism>
<dbReference type="AlphaFoldDB" id="A0A0C9XVI6"/>
<evidence type="ECO:0000313" key="1">
    <source>
        <dbReference type="EMBL" id="KIJ99967.1"/>
    </source>
</evidence>
<protein>
    <submittedName>
        <fullName evidence="1">Uncharacterized protein</fullName>
    </submittedName>
</protein>